<protein>
    <recommendedName>
        <fullName evidence="1">diguanylate cyclase</fullName>
        <ecNumber evidence="1">2.7.7.65</ecNumber>
    </recommendedName>
</protein>
<dbReference type="NCBIfam" id="TIGR00254">
    <property type="entry name" value="GGDEF"/>
    <property type="match status" value="1"/>
</dbReference>
<dbReference type="PANTHER" id="PTHR45138:SF9">
    <property type="entry name" value="DIGUANYLATE CYCLASE DGCM-RELATED"/>
    <property type="match status" value="1"/>
</dbReference>
<evidence type="ECO:0000259" key="5">
    <source>
        <dbReference type="PROSITE" id="PS50887"/>
    </source>
</evidence>
<evidence type="ECO:0000256" key="1">
    <source>
        <dbReference type="ARBA" id="ARBA00012528"/>
    </source>
</evidence>
<comment type="caution">
    <text evidence="6">The sequence shown here is derived from an EMBL/GenBank/DDBJ whole genome shotgun (WGS) entry which is preliminary data.</text>
</comment>
<organism evidence="6 7">
    <name type="scientific">Hydrogenophaga atypica</name>
    <dbReference type="NCBI Taxonomy" id="249409"/>
    <lineage>
        <taxon>Bacteria</taxon>
        <taxon>Pseudomonadati</taxon>
        <taxon>Pseudomonadota</taxon>
        <taxon>Betaproteobacteria</taxon>
        <taxon>Burkholderiales</taxon>
        <taxon>Comamonadaceae</taxon>
        <taxon>Hydrogenophaga</taxon>
    </lineage>
</organism>
<dbReference type="EC" id="2.7.7.65" evidence="1"/>
<dbReference type="CDD" id="cd01949">
    <property type="entry name" value="GGDEF"/>
    <property type="match status" value="1"/>
</dbReference>
<keyword evidence="3" id="KW-1133">Transmembrane helix</keyword>
<dbReference type="InterPro" id="IPR000160">
    <property type="entry name" value="GGDEF_dom"/>
</dbReference>
<dbReference type="PROSITE" id="PS50887">
    <property type="entry name" value="GGDEF"/>
    <property type="match status" value="1"/>
</dbReference>
<sequence length="414" mass="45365">MTDSPLFRPIAARLIRRTIVLSALCVAVVLALQTWLLWQQHRQRLVEVVETVGSTHVPLLGVALWDIEPQAVQLQVRAIASWPEVGHVRVRAATGQVFEGGDASLAGAPHSHVVEISAPRGGPPVGQLELVADPAHLHSVVGRNALQMLMGYGVLVTALCVLIAVMLRRELQTPLESMARFAAELTPEQLTKPLQIERPTRQGRVDEIDVLADGISKLQAGLRGHIANLDDLVAERTEKLELLVEEIHRLSMTDALTGAYNRRTIDDRLPSEVERAHRYGRDLSVLFLDLDHFKQINDSHGHPVGDVVLRHMANCVRERLRSGVDWIARYGGEEFLVVLPETPLDSAVATAERLRERIAAELIVLDGGLNLSITASFGVTACREGDDSSTLLARADALLYEAKLAGRNRVASST</sequence>
<dbReference type="InterPro" id="IPR050469">
    <property type="entry name" value="Diguanylate_Cyclase"/>
</dbReference>
<feature type="domain" description="GGDEF" evidence="5">
    <location>
        <begin position="281"/>
        <end position="414"/>
    </location>
</feature>
<evidence type="ECO:0000256" key="3">
    <source>
        <dbReference type="SAM" id="Phobius"/>
    </source>
</evidence>
<accession>A0ABW2QM38</accession>
<dbReference type="InterPro" id="IPR003660">
    <property type="entry name" value="HAMP_dom"/>
</dbReference>
<keyword evidence="3" id="KW-0472">Membrane</keyword>
<keyword evidence="7" id="KW-1185">Reference proteome</keyword>
<dbReference type="PROSITE" id="PS50885">
    <property type="entry name" value="HAMP"/>
    <property type="match status" value="1"/>
</dbReference>
<dbReference type="SUPFAM" id="SSF55073">
    <property type="entry name" value="Nucleotide cyclase"/>
    <property type="match status" value="1"/>
</dbReference>
<dbReference type="Proteomes" id="UP001596501">
    <property type="component" value="Unassembled WGS sequence"/>
</dbReference>
<dbReference type="InterPro" id="IPR043128">
    <property type="entry name" value="Rev_trsase/Diguanyl_cyclase"/>
</dbReference>
<keyword evidence="3" id="KW-0812">Transmembrane</keyword>
<feature type="transmembrane region" description="Helical" evidence="3">
    <location>
        <begin position="20"/>
        <end position="38"/>
    </location>
</feature>
<evidence type="ECO:0000313" key="6">
    <source>
        <dbReference type="EMBL" id="MFC7410501.1"/>
    </source>
</evidence>
<feature type="domain" description="HAMP" evidence="4">
    <location>
        <begin position="169"/>
        <end position="227"/>
    </location>
</feature>
<dbReference type="InterPro" id="IPR029787">
    <property type="entry name" value="Nucleotide_cyclase"/>
</dbReference>
<dbReference type="Gene3D" id="6.10.340.10">
    <property type="match status" value="1"/>
</dbReference>
<evidence type="ECO:0000313" key="7">
    <source>
        <dbReference type="Proteomes" id="UP001596501"/>
    </source>
</evidence>
<evidence type="ECO:0000256" key="2">
    <source>
        <dbReference type="ARBA" id="ARBA00034247"/>
    </source>
</evidence>
<dbReference type="PANTHER" id="PTHR45138">
    <property type="entry name" value="REGULATORY COMPONENTS OF SENSORY TRANSDUCTION SYSTEM"/>
    <property type="match status" value="1"/>
</dbReference>
<dbReference type="EMBL" id="JBHTCA010000015">
    <property type="protein sequence ID" value="MFC7410501.1"/>
    <property type="molecule type" value="Genomic_DNA"/>
</dbReference>
<name>A0ABW2QM38_9BURK</name>
<feature type="transmembrane region" description="Helical" evidence="3">
    <location>
        <begin position="149"/>
        <end position="167"/>
    </location>
</feature>
<reference evidence="7" key="1">
    <citation type="journal article" date="2019" name="Int. J. Syst. Evol. Microbiol.">
        <title>The Global Catalogue of Microorganisms (GCM) 10K type strain sequencing project: providing services to taxonomists for standard genome sequencing and annotation.</title>
        <authorList>
            <consortium name="The Broad Institute Genomics Platform"/>
            <consortium name="The Broad Institute Genome Sequencing Center for Infectious Disease"/>
            <person name="Wu L."/>
            <person name="Ma J."/>
        </authorList>
    </citation>
    <scope>NUCLEOTIDE SEQUENCE [LARGE SCALE GENOMIC DNA]</scope>
    <source>
        <strain evidence="7">CGMCC 1.12371</strain>
    </source>
</reference>
<proteinExistence type="predicted"/>
<dbReference type="Pfam" id="PF00990">
    <property type="entry name" value="GGDEF"/>
    <property type="match status" value="1"/>
</dbReference>
<dbReference type="RefSeq" id="WP_382225676.1">
    <property type="nucleotide sequence ID" value="NZ_JBHTCA010000015.1"/>
</dbReference>
<dbReference type="Gene3D" id="3.30.70.270">
    <property type="match status" value="1"/>
</dbReference>
<evidence type="ECO:0000259" key="4">
    <source>
        <dbReference type="PROSITE" id="PS50885"/>
    </source>
</evidence>
<gene>
    <name evidence="6" type="ORF">ACFQPB_16670</name>
</gene>
<dbReference type="SMART" id="SM00267">
    <property type="entry name" value="GGDEF"/>
    <property type="match status" value="1"/>
</dbReference>
<comment type="catalytic activity">
    <reaction evidence="2">
        <text>2 GTP = 3',3'-c-di-GMP + 2 diphosphate</text>
        <dbReference type="Rhea" id="RHEA:24898"/>
        <dbReference type="ChEBI" id="CHEBI:33019"/>
        <dbReference type="ChEBI" id="CHEBI:37565"/>
        <dbReference type="ChEBI" id="CHEBI:58805"/>
        <dbReference type="EC" id="2.7.7.65"/>
    </reaction>
</comment>